<evidence type="ECO:0000313" key="2">
    <source>
        <dbReference type="Proteomes" id="UP000646776"/>
    </source>
</evidence>
<dbReference type="EMBL" id="BMSA01000011">
    <property type="protein sequence ID" value="GGT58193.1"/>
    <property type="molecule type" value="Genomic_DNA"/>
</dbReference>
<evidence type="ECO:0000313" key="1">
    <source>
        <dbReference type="EMBL" id="GGT58193.1"/>
    </source>
</evidence>
<proteinExistence type="predicted"/>
<keyword evidence="2" id="KW-1185">Reference proteome</keyword>
<gene>
    <name evidence="1" type="ORF">GCM10010226_39210</name>
</gene>
<dbReference type="AlphaFoldDB" id="A0A918HFY2"/>
<name>A0A918HFY2_9ACTN</name>
<reference evidence="1" key="1">
    <citation type="journal article" date="2014" name="Int. J. Syst. Evol. Microbiol.">
        <title>Complete genome sequence of Corynebacterium casei LMG S-19264T (=DSM 44701T), isolated from a smear-ripened cheese.</title>
        <authorList>
            <consortium name="US DOE Joint Genome Institute (JGI-PGF)"/>
            <person name="Walter F."/>
            <person name="Albersmeier A."/>
            <person name="Kalinowski J."/>
            <person name="Ruckert C."/>
        </authorList>
    </citation>
    <scope>NUCLEOTIDE SEQUENCE</scope>
    <source>
        <strain evidence="1">JCM 4125</strain>
    </source>
</reference>
<comment type="caution">
    <text evidence="1">The sequence shown here is derived from an EMBL/GenBank/DDBJ whole genome shotgun (WGS) entry which is preliminary data.</text>
</comment>
<organism evidence="1 2">
    <name type="scientific">Streptomyces phaeofaciens</name>
    <dbReference type="NCBI Taxonomy" id="68254"/>
    <lineage>
        <taxon>Bacteria</taxon>
        <taxon>Bacillati</taxon>
        <taxon>Actinomycetota</taxon>
        <taxon>Actinomycetes</taxon>
        <taxon>Kitasatosporales</taxon>
        <taxon>Streptomycetaceae</taxon>
        <taxon>Streptomyces</taxon>
    </lineage>
</organism>
<accession>A0A918HFY2</accession>
<reference evidence="1" key="2">
    <citation type="submission" date="2020-09" db="EMBL/GenBank/DDBJ databases">
        <authorList>
            <person name="Sun Q."/>
            <person name="Ohkuma M."/>
        </authorList>
    </citation>
    <scope>NUCLEOTIDE SEQUENCE</scope>
    <source>
        <strain evidence="1">JCM 4125</strain>
    </source>
</reference>
<protein>
    <submittedName>
        <fullName evidence="1">Uncharacterized protein</fullName>
    </submittedName>
</protein>
<sequence>MESYIAPANDTPLRRTDMAGRRCHWILEIHLVDRERGFGGFCEELLTLG</sequence>
<dbReference type="Proteomes" id="UP000646776">
    <property type="component" value="Unassembled WGS sequence"/>
</dbReference>